<dbReference type="InterPro" id="IPR021133">
    <property type="entry name" value="HEAT_type_2"/>
</dbReference>
<dbReference type="Gene3D" id="1.25.10.10">
    <property type="entry name" value="Leucine-rich Repeat Variant"/>
    <property type="match status" value="1"/>
</dbReference>
<reference evidence="5" key="2">
    <citation type="submission" date="2020-11" db="EMBL/GenBank/DDBJ databases">
        <authorList>
            <consortium name="DOE Joint Genome Institute"/>
            <person name="Kuo A."/>
            <person name="Miyauchi S."/>
            <person name="Kiss E."/>
            <person name="Drula E."/>
            <person name="Kohler A."/>
            <person name="Sanchez-Garcia M."/>
            <person name="Andreopoulos B."/>
            <person name="Barry K.W."/>
            <person name="Bonito G."/>
            <person name="Buee M."/>
            <person name="Carver A."/>
            <person name="Chen C."/>
            <person name="Cichocki N."/>
            <person name="Clum A."/>
            <person name="Culley D."/>
            <person name="Crous P.W."/>
            <person name="Fauchery L."/>
            <person name="Girlanda M."/>
            <person name="Hayes R."/>
            <person name="Keri Z."/>
            <person name="Labutti K."/>
            <person name="Lipzen A."/>
            <person name="Lombard V."/>
            <person name="Magnuson J."/>
            <person name="Maillard F."/>
            <person name="Morin E."/>
            <person name="Murat C."/>
            <person name="Nolan M."/>
            <person name="Ohm R."/>
            <person name="Pangilinan J."/>
            <person name="Pereira M."/>
            <person name="Perotto S."/>
            <person name="Peter M."/>
            <person name="Riley R."/>
            <person name="Sitrit Y."/>
            <person name="Stielow B."/>
            <person name="Szollosi G."/>
            <person name="Zifcakova L."/>
            <person name="Stursova M."/>
            <person name="Spatafora J.W."/>
            <person name="Tedersoo L."/>
            <person name="Vaario L.-M."/>
            <person name="Yamada A."/>
            <person name="Yan M."/>
            <person name="Wang P."/>
            <person name="Xu J."/>
            <person name="Bruns T."/>
            <person name="Baldrian P."/>
            <person name="Vilgalys R."/>
            <person name="Henrissat B."/>
            <person name="Grigoriev I.V."/>
            <person name="Hibbett D."/>
            <person name="Nagy L.G."/>
            <person name="Martin F.M."/>
        </authorList>
    </citation>
    <scope>NUCLEOTIDE SEQUENCE</scope>
    <source>
        <strain evidence="5">UH-Tt-Lm1</strain>
    </source>
</reference>
<proteinExistence type="predicted"/>
<dbReference type="InterPro" id="IPR022577">
    <property type="entry name" value="TBCD_C"/>
</dbReference>
<dbReference type="PANTHER" id="PTHR12658:SF0">
    <property type="entry name" value="TUBULIN-SPECIFIC CHAPERONE D"/>
    <property type="match status" value="1"/>
</dbReference>
<dbReference type="GO" id="GO:0000226">
    <property type="term" value="P:microtubule cytoskeleton organization"/>
    <property type="evidence" value="ECO:0007669"/>
    <property type="project" value="TreeGrafter"/>
</dbReference>
<dbReference type="Pfam" id="PF25767">
    <property type="entry name" value="ARM_TBCD_2nd"/>
    <property type="match status" value="1"/>
</dbReference>
<dbReference type="InterPro" id="IPR058033">
    <property type="entry name" value="ARM_TBCD_2nd"/>
</dbReference>
<dbReference type="InterPro" id="IPR033162">
    <property type="entry name" value="TBCD"/>
</dbReference>
<name>A0A9P6H778_9AGAM</name>
<evidence type="ECO:0000259" key="4">
    <source>
        <dbReference type="Pfam" id="PF25767"/>
    </source>
</evidence>
<keyword evidence="6" id="KW-1185">Reference proteome</keyword>
<organism evidence="5 6">
    <name type="scientific">Thelephora terrestris</name>
    <dbReference type="NCBI Taxonomy" id="56493"/>
    <lineage>
        <taxon>Eukaryota</taxon>
        <taxon>Fungi</taxon>
        <taxon>Dikarya</taxon>
        <taxon>Basidiomycota</taxon>
        <taxon>Agaricomycotina</taxon>
        <taxon>Agaricomycetes</taxon>
        <taxon>Thelephorales</taxon>
        <taxon>Thelephoraceae</taxon>
        <taxon>Thelephora</taxon>
    </lineage>
</organism>
<evidence type="ECO:0000259" key="3">
    <source>
        <dbReference type="Pfam" id="PF12612"/>
    </source>
</evidence>
<dbReference type="Proteomes" id="UP000736335">
    <property type="component" value="Unassembled WGS sequence"/>
</dbReference>
<evidence type="ECO:0000256" key="1">
    <source>
        <dbReference type="ARBA" id="ARBA00023186"/>
    </source>
</evidence>
<evidence type="ECO:0000313" key="6">
    <source>
        <dbReference type="Proteomes" id="UP000736335"/>
    </source>
</evidence>
<dbReference type="InterPro" id="IPR016024">
    <property type="entry name" value="ARM-type_fold"/>
</dbReference>
<dbReference type="EMBL" id="WIUZ02000019">
    <property type="protein sequence ID" value="KAF9779616.1"/>
    <property type="molecule type" value="Genomic_DNA"/>
</dbReference>
<evidence type="ECO:0000313" key="5">
    <source>
        <dbReference type="EMBL" id="KAF9779616.1"/>
    </source>
</evidence>
<dbReference type="GO" id="GO:0007023">
    <property type="term" value="P:post-chaperonin tubulin folding pathway"/>
    <property type="evidence" value="ECO:0007669"/>
    <property type="project" value="InterPro"/>
</dbReference>
<dbReference type="PROSITE" id="PS50077">
    <property type="entry name" value="HEAT_REPEAT"/>
    <property type="match status" value="1"/>
</dbReference>
<feature type="domain" description="Tubulin-folding cofactor D C-terminal" evidence="3">
    <location>
        <begin position="874"/>
        <end position="1067"/>
    </location>
</feature>
<protein>
    <submittedName>
        <fullName evidence="5">TBCD protein</fullName>
    </submittedName>
</protein>
<dbReference type="Pfam" id="PF23579">
    <property type="entry name" value="ARM_TBCD"/>
    <property type="match status" value="1"/>
</dbReference>
<evidence type="ECO:0000256" key="2">
    <source>
        <dbReference type="PROSITE-ProRule" id="PRU00103"/>
    </source>
</evidence>
<feature type="repeat" description="HEAT" evidence="2">
    <location>
        <begin position="348"/>
        <end position="385"/>
    </location>
</feature>
<sequence length="1156" mass="129253">MNARDDNKVAEGAILTKFERREWFLENLRFLLSLDLNEDPSGEDSRSESLRLHRMEATINSFQEQPYLLDPYLEEMVLPITETIKSHVKALVAANPGDANVSVRFTRVCSLLYTFIKFRGCKTIVRFFPHEVADLTIVLDFFKIPLDYSTTWVNSRWQVFYSVTLWLSLVCMIPFGLDQFDEVHERGKTAEAIEGIAKRFLCRSGVEREGAALVLSRLYTRADTKDRLDEFMTWGEEIILESTDLFLAVGILQVVCEIAKTAPSDIVQAHSSDLLRVARSVDNSKGFDINAIVRKLKTKAVAHTGIRLLPPRAVPRFRKGKSLVPLDTHDILRTEGEEQDVPEEMEGILEDLFQAIQDKDTVVRWAAAKGIGRISERLPSDFSGQVLETVMSHFEIHSVGVTTINEMPSIAEPTWQGACLTCAEMARRGLISDQHLPVLLGWLSKAIYFDIPKGSHSVGSSVRDAASYVLWSLARAHDPKALAPHASGLAKRLITVALFDREVHIRRAASAAFQEHVGRNGLFPDGIDILRKADFYSVGTRRNAFLIAAPQVGEHIHYRPFLIDHLFDITLRHFEFEMRVLGAQSLRAISELDLAKLGPENAARAAKLLSCADVNEIHGGLVALNELASCFKSRGLEEERQQAFRYLSELPTKVLQGTRNEMPLAAACDLIGASISSVEITLLDNSSVPNWRSIIEAGLRNRSVSVQESATKAFGSVSQLVDCSDDLTRLIRELRAGLPPMQQSLGTLVGVLDYKSFPHGLENALAFILESVDRKSPRFLRNIEARRNCYDSLPLIFSNVQTRISDYISPKLANQCFDALLEGLTDYTTDERGDVGSWIRISCVHALSKFVRILFIHSESLPNFVDYLPPEKYHTAVGGILKQGVERLDNVRQQAGVQFLELLRLDLPEVHGKERWRIFGNEMMNELFSSGEGGGWNDATWLYPKAVHFLKIPEYRDPILMGLVLSLGTKTESTHRPVSSSLVEFVQGLAPEDGVYPQVNLTGDLVKQLKTNFSNNNIFIPLLQTSDVLLESGALDSLNGNAEGEKQLRGMLSVVTRSIPRIKNISRIQASMKVAVDLLAFPALFAVGLEKSVEFLLHQFPTIRTATAEHLYLVMQSKDLGRETDGAEDVLLETEWSVIPENELVDVTKKLLELLS</sequence>
<dbReference type="GO" id="GO:0007021">
    <property type="term" value="P:tubulin complex assembly"/>
    <property type="evidence" value="ECO:0007669"/>
    <property type="project" value="InterPro"/>
</dbReference>
<dbReference type="SUPFAM" id="SSF48371">
    <property type="entry name" value="ARM repeat"/>
    <property type="match status" value="1"/>
</dbReference>
<dbReference type="GO" id="GO:0005096">
    <property type="term" value="F:GTPase activator activity"/>
    <property type="evidence" value="ECO:0007669"/>
    <property type="project" value="InterPro"/>
</dbReference>
<dbReference type="GO" id="GO:0048487">
    <property type="term" value="F:beta-tubulin binding"/>
    <property type="evidence" value="ECO:0007669"/>
    <property type="project" value="InterPro"/>
</dbReference>
<dbReference type="Pfam" id="PF12612">
    <property type="entry name" value="TFCD_C"/>
    <property type="match status" value="1"/>
</dbReference>
<dbReference type="PANTHER" id="PTHR12658">
    <property type="entry name" value="BETA-TUBULIN COFACTOR D"/>
    <property type="match status" value="1"/>
</dbReference>
<dbReference type="OrthoDB" id="1735853at2759"/>
<dbReference type="AlphaFoldDB" id="A0A9P6H778"/>
<accession>A0A9P6H778</accession>
<dbReference type="InterPro" id="IPR011989">
    <property type="entry name" value="ARM-like"/>
</dbReference>
<reference evidence="5" key="1">
    <citation type="journal article" date="2020" name="Nat. Commun.">
        <title>Large-scale genome sequencing of mycorrhizal fungi provides insights into the early evolution of symbiotic traits.</title>
        <authorList>
            <person name="Miyauchi S."/>
            <person name="Kiss E."/>
            <person name="Kuo A."/>
            <person name="Drula E."/>
            <person name="Kohler A."/>
            <person name="Sanchez-Garcia M."/>
            <person name="Morin E."/>
            <person name="Andreopoulos B."/>
            <person name="Barry K.W."/>
            <person name="Bonito G."/>
            <person name="Buee M."/>
            <person name="Carver A."/>
            <person name="Chen C."/>
            <person name="Cichocki N."/>
            <person name="Clum A."/>
            <person name="Culley D."/>
            <person name="Crous P.W."/>
            <person name="Fauchery L."/>
            <person name="Girlanda M."/>
            <person name="Hayes R.D."/>
            <person name="Keri Z."/>
            <person name="LaButti K."/>
            <person name="Lipzen A."/>
            <person name="Lombard V."/>
            <person name="Magnuson J."/>
            <person name="Maillard F."/>
            <person name="Murat C."/>
            <person name="Nolan M."/>
            <person name="Ohm R.A."/>
            <person name="Pangilinan J."/>
            <person name="Pereira M.F."/>
            <person name="Perotto S."/>
            <person name="Peter M."/>
            <person name="Pfister S."/>
            <person name="Riley R."/>
            <person name="Sitrit Y."/>
            <person name="Stielow J.B."/>
            <person name="Szollosi G."/>
            <person name="Zifcakova L."/>
            <person name="Stursova M."/>
            <person name="Spatafora J.W."/>
            <person name="Tedersoo L."/>
            <person name="Vaario L.M."/>
            <person name="Yamada A."/>
            <person name="Yan M."/>
            <person name="Wang P."/>
            <person name="Xu J."/>
            <person name="Bruns T."/>
            <person name="Baldrian P."/>
            <person name="Vilgalys R."/>
            <person name="Dunand C."/>
            <person name="Henrissat B."/>
            <person name="Grigoriev I.V."/>
            <person name="Hibbett D."/>
            <person name="Nagy L.G."/>
            <person name="Martin F.M."/>
        </authorList>
    </citation>
    <scope>NUCLEOTIDE SEQUENCE</scope>
    <source>
        <strain evidence="5">UH-Tt-Lm1</strain>
    </source>
</reference>
<comment type="caution">
    <text evidence="5">The sequence shown here is derived from an EMBL/GenBank/DDBJ whole genome shotgun (WGS) entry which is preliminary data.</text>
</comment>
<keyword evidence="1" id="KW-0143">Chaperone</keyword>
<feature type="domain" description="Tubulin-folding cofactor D ARM repeats" evidence="4">
    <location>
        <begin position="333"/>
        <end position="527"/>
    </location>
</feature>
<gene>
    <name evidence="5" type="ORF">BJ322DRAFT_1088286</name>
</gene>